<dbReference type="Gene3D" id="3.30.420.10">
    <property type="entry name" value="Ribonuclease H-like superfamily/Ribonuclease H"/>
    <property type="match status" value="1"/>
</dbReference>
<dbReference type="Gene3D" id="3.30.70.270">
    <property type="match status" value="2"/>
</dbReference>
<proteinExistence type="predicted"/>
<dbReference type="CDD" id="cd00024">
    <property type="entry name" value="CD_CSD"/>
    <property type="match status" value="1"/>
</dbReference>
<dbReference type="Pfam" id="PF00665">
    <property type="entry name" value="rve"/>
    <property type="match status" value="1"/>
</dbReference>
<dbReference type="InterPro" id="IPR043502">
    <property type="entry name" value="DNA/RNA_pol_sf"/>
</dbReference>
<dbReference type="SUPFAM" id="SSF53098">
    <property type="entry name" value="Ribonuclease H-like"/>
    <property type="match status" value="1"/>
</dbReference>
<dbReference type="Proteomes" id="UP001165121">
    <property type="component" value="Unassembled WGS sequence"/>
</dbReference>
<feature type="region of interest" description="Disordered" evidence="1">
    <location>
        <begin position="568"/>
        <end position="589"/>
    </location>
</feature>
<dbReference type="PANTHER" id="PTHR33064">
    <property type="entry name" value="POL PROTEIN"/>
    <property type="match status" value="1"/>
</dbReference>
<feature type="region of interest" description="Disordered" evidence="1">
    <location>
        <begin position="1549"/>
        <end position="1581"/>
    </location>
</feature>
<evidence type="ECO:0000313" key="6">
    <source>
        <dbReference type="Proteomes" id="UP001165121"/>
    </source>
</evidence>
<evidence type="ECO:0000259" key="4">
    <source>
        <dbReference type="PROSITE" id="PS50994"/>
    </source>
</evidence>
<dbReference type="SUPFAM" id="SSF54160">
    <property type="entry name" value="Chromo domain-like"/>
    <property type="match status" value="1"/>
</dbReference>
<dbReference type="InterPro" id="IPR043128">
    <property type="entry name" value="Rev_trsase/Diguanyl_cyclase"/>
</dbReference>
<dbReference type="PROSITE" id="PS50878">
    <property type="entry name" value="RT_POL"/>
    <property type="match status" value="1"/>
</dbReference>
<dbReference type="InterPro" id="IPR000477">
    <property type="entry name" value="RT_dom"/>
</dbReference>
<dbReference type="Gene3D" id="3.10.10.10">
    <property type="entry name" value="HIV Type 1 Reverse Transcriptase, subunit A, domain 1"/>
    <property type="match status" value="1"/>
</dbReference>
<evidence type="ECO:0000313" key="5">
    <source>
        <dbReference type="EMBL" id="GMF46491.1"/>
    </source>
</evidence>
<dbReference type="InterPro" id="IPR036397">
    <property type="entry name" value="RNaseH_sf"/>
</dbReference>
<dbReference type="OrthoDB" id="120739at2759"/>
<feature type="compositionally biased region" description="Polar residues" evidence="1">
    <location>
        <begin position="1567"/>
        <end position="1581"/>
    </location>
</feature>
<dbReference type="InterPro" id="IPR012337">
    <property type="entry name" value="RNaseH-like_sf"/>
</dbReference>
<dbReference type="GO" id="GO:0003676">
    <property type="term" value="F:nucleic acid binding"/>
    <property type="evidence" value="ECO:0007669"/>
    <property type="project" value="InterPro"/>
</dbReference>
<dbReference type="PROSITE" id="PS50013">
    <property type="entry name" value="CHROMO_2"/>
    <property type="match status" value="1"/>
</dbReference>
<dbReference type="InterPro" id="IPR000953">
    <property type="entry name" value="Chromo/chromo_shadow_dom"/>
</dbReference>
<dbReference type="EMBL" id="BSXT01001974">
    <property type="protein sequence ID" value="GMF46491.1"/>
    <property type="molecule type" value="Genomic_DNA"/>
</dbReference>
<feature type="compositionally biased region" description="Polar residues" evidence="1">
    <location>
        <begin position="381"/>
        <end position="394"/>
    </location>
</feature>
<feature type="compositionally biased region" description="Polar residues" evidence="1">
    <location>
        <begin position="41"/>
        <end position="55"/>
    </location>
</feature>
<dbReference type="CDD" id="cd01647">
    <property type="entry name" value="RT_LTR"/>
    <property type="match status" value="1"/>
</dbReference>
<dbReference type="SUPFAM" id="SSF56672">
    <property type="entry name" value="DNA/RNA polymerases"/>
    <property type="match status" value="1"/>
</dbReference>
<evidence type="ECO:0000259" key="2">
    <source>
        <dbReference type="PROSITE" id="PS50013"/>
    </source>
</evidence>
<reference evidence="5" key="1">
    <citation type="submission" date="2023-04" db="EMBL/GenBank/DDBJ databases">
        <title>Phytophthora fragariaefolia NBRC 109709.</title>
        <authorList>
            <person name="Ichikawa N."/>
            <person name="Sato H."/>
            <person name="Tonouchi N."/>
        </authorList>
    </citation>
    <scope>NUCLEOTIDE SEQUENCE</scope>
    <source>
        <strain evidence="5">NBRC 109709</strain>
    </source>
</reference>
<accession>A0A9W6XWF6</accession>
<feature type="domain" description="Chromo" evidence="2">
    <location>
        <begin position="1472"/>
        <end position="1507"/>
    </location>
</feature>
<dbReference type="InterPro" id="IPR001584">
    <property type="entry name" value="Integrase_cat-core"/>
</dbReference>
<feature type="region of interest" description="Disordered" evidence="1">
    <location>
        <begin position="41"/>
        <end position="60"/>
    </location>
</feature>
<dbReference type="PROSITE" id="PS50994">
    <property type="entry name" value="INTEGRASE"/>
    <property type="match status" value="1"/>
</dbReference>
<dbReference type="Pfam" id="PF00078">
    <property type="entry name" value="RVT_1"/>
    <property type="match status" value="1"/>
</dbReference>
<dbReference type="InterPro" id="IPR051320">
    <property type="entry name" value="Viral_Replic_Matur_Polypro"/>
</dbReference>
<feature type="compositionally biased region" description="Basic and acidic residues" evidence="1">
    <location>
        <begin position="348"/>
        <end position="380"/>
    </location>
</feature>
<sequence length="1670" mass="187690">MDEVPRSTTCIEYCWFLASGCDPVRQESTLDASQVKRNLAESQDSNGIKQESPVPSTMAGLQGTWLDRKTPRYPVCRHEELAAGCGGIASAALMFCVGLRIQFAFSSALVVIKLTLASAKFPAGPRIDPVPHYKWEKAQASDADAPELASWDQESLVKWLRERRRYREAIEERCRISQEPVASVLRSVRPSVKPKLLDYLARYVFRQDRDTIGDQAIIDKIKERVAEVMNGHIPDIFDFFKTHLRMDLKEQDVEARVVKYFVDFDQLIEEHGFASMLAAGGTYRPDYRDRMKNRCKLMVENLSPAMLKTEIKRLVSLQHREAKTDDIALHQLILTRAKMQQRYHLMEREKKADRKQPVKPDGGRATPKPDNRKAEPKLDTSKSPSSRPGVSNSAKTHHPPPKDGCLYYKGPHLVRFCPTATEEQKQQCYQRLRESKVAKVKTARVRRISGHHQVVVNDLVELPYRADTGSEVNVLPASTVGDLAACGYLVVTTKMEMPVFLERVGGDLLACNRCCDVDIMLGTAAGSVHLRRVHCVILDDDENQFLLGNPALITLDIDVDRQIEQLASGGGLDGDDGDDIRGDPEIGRDSDAEMTEFVNNLVGTAGANGFPEEMMPTLRRIVLDYKDVWRSRLGADEPARVKPYRVTLEEGAQPIRCKPRRYSPLASSNTSNYMRELVASGYVYPNNGSRWSSAVVPVQKAGGEEFRVTSDYRRLNSITVPIAASVPNLSVVSRRVKGAKVIGKFDMFKGFWQLPLHEDSREYFSIQTDEGVFMPTRVPQGGVDSALHFQSTMQEAFADLINDHLLVYVDDFVLFASTFEEYLEVLKKFFARLRELNLKLNVKKSCLYQQEVPWCGKIIDGNRVTHDPARVESLVSLPLPLNAAELQRFLCAANWLRDSVVDYGRAVAPLQAKFDAAMQGVSRRKRQAAGVEISWSEDEIEQYKAFLRRLASSATLSFPDDNAVVCLSSDASASGWAVILTQVKNWKDDVPIHEQSHELLIFCPSSDLKKHIRGKLQRCSLKLAGTHYEIEHVRGEDNHWADLVSRWPVREDVEVVVKAKAVRTRSQASPSQLRPLQDDDFEWPSPEAVREAQQRYYRALLASSEEREGLQYVDGKVWIPRQAKDLLTRVLVVAHCGIQARRGVQVMLNQFQGSYAIDNIRETATATKRNEVLHMDYISMRDSYGSSKYVLVLKDELTHFCELIACDSPTSDVAVTAILDWHKRYGLPAKWVSDNGSHFKSLVMAELATRLHGVQSFVPVYSPWINGTVERINRDLLQVVRALLLELELDTHSWEFLLPIVQANLNQSAVASLGNKAPMELFTGLPVTTPLDTCLLPYSDSPLQHVDLSNVAAFLHQLRASLHSMHMDAVDRKEGRRLYQQAQKKGDICNFSAGDFALWPRVDARLESGKLLVRWVGPFQVEEVKSHSFLIRHLLTRADHEVHGSHLKFYRNPSLELSEELVEHIAKQGIVLGVEGILQHWYNETSRQHELLISWVGLESIEDSWEPLDVMSADILTKVMEYAANQDDAELRGLCGLQTASQHLASGCDPVRQESTQDASKVKRNLAESQDSNGIKQESPVPNTMAGLQGAWLDRKTPRYPVSRHEELAAGCGGIASAAFMFCVALRIQFAFSSALVVIRSGAAPIGKPSYPERGEGGWRICTLEELSEH</sequence>
<dbReference type="InterPro" id="IPR016197">
    <property type="entry name" value="Chromo-like_dom_sf"/>
</dbReference>
<evidence type="ECO:0000259" key="3">
    <source>
        <dbReference type="PROSITE" id="PS50878"/>
    </source>
</evidence>
<organism evidence="5 6">
    <name type="scientific">Phytophthora fragariaefolia</name>
    <dbReference type="NCBI Taxonomy" id="1490495"/>
    <lineage>
        <taxon>Eukaryota</taxon>
        <taxon>Sar</taxon>
        <taxon>Stramenopiles</taxon>
        <taxon>Oomycota</taxon>
        <taxon>Peronosporomycetes</taxon>
        <taxon>Peronosporales</taxon>
        <taxon>Peronosporaceae</taxon>
        <taxon>Phytophthora</taxon>
    </lineage>
</organism>
<feature type="domain" description="Reverse transcriptase" evidence="3">
    <location>
        <begin position="679"/>
        <end position="859"/>
    </location>
</feature>
<keyword evidence="6" id="KW-1185">Reference proteome</keyword>
<feature type="region of interest" description="Disordered" evidence="1">
    <location>
        <begin position="348"/>
        <end position="404"/>
    </location>
</feature>
<dbReference type="GO" id="GO:0015074">
    <property type="term" value="P:DNA integration"/>
    <property type="evidence" value="ECO:0007669"/>
    <property type="project" value="InterPro"/>
</dbReference>
<protein>
    <submittedName>
        <fullName evidence="5">Unnamed protein product</fullName>
    </submittedName>
</protein>
<gene>
    <name evidence="5" type="ORF">Pfra01_001712400</name>
</gene>
<dbReference type="PANTHER" id="PTHR33064:SF37">
    <property type="entry name" value="RIBONUCLEASE H"/>
    <property type="match status" value="1"/>
</dbReference>
<feature type="domain" description="Integrase catalytic" evidence="4">
    <location>
        <begin position="1161"/>
        <end position="1326"/>
    </location>
</feature>
<feature type="compositionally biased region" description="Basic and acidic residues" evidence="1">
    <location>
        <begin position="579"/>
        <end position="589"/>
    </location>
</feature>
<comment type="caution">
    <text evidence="5">The sequence shown here is derived from an EMBL/GenBank/DDBJ whole genome shotgun (WGS) entry which is preliminary data.</text>
</comment>
<evidence type="ECO:0000256" key="1">
    <source>
        <dbReference type="SAM" id="MobiDB-lite"/>
    </source>
</evidence>
<name>A0A9W6XWF6_9STRA</name>